<evidence type="ECO:0000256" key="5">
    <source>
        <dbReference type="ARBA" id="ARBA00023136"/>
    </source>
</evidence>
<proteinExistence type="inferred from homology"/>
<name>A0AAD4LGS1_9AGAM</name>
<feature type="transmembrane region" description="Helical" evidence="6">
    <location>
        <begin position="178"/>
        <end position="198"/>
    </location>
</feature>
<evidence type="ECO:0000256" key="6">
    <source>
        <dbReference type="RuleBase" id="RU361264"/>
    </source>
</evidence>
<dbReference type="PANTHER" id="PTHR21236:SF2">
    <property type="entry name" value="PROTEIN YIPF"/>
    <property type="match status" value="1"/>
</dbReference>
<comment type="subcellular location">
    <subcellularLocation>
        <location evidence="6">Golgi apparatus membrane</location>
        <topology evidence="6">Multi-pass membrane protein</topology>
    </subcellularLocation>
    <subcellularLocation>
        <location evidence="1">Membrane</location>
        <topology evidence="1">Multi-pass membrane protein</topology>
    </subcellularLocation>
</comment>
<dbReference type="GO" id="GO:0048280">
    <property type="term" value="P:vesicle fusion with Golgi apparatus"/>
    <property type="evidence" value="ECO:0007669"/>
    <property type="project" value="TreeGrafter"/>
</dbReference>
<keyword evidence="3 6" id="KW-0812">Transmembrane</keyword>
<feature type="transmembrane region" description="Helical" evidence="6">
    <location>
        <begin position="146"/>
        <end position="166"/>
    </location>
</feature>
<evidence type="ECO:0000313" key="8">
    <source>
        <dbReference type="EMBL" id="KAH8988034.1"/>
    </source>
</evidence>
<evidence type="ECO:0000256" key="2">
    <source>
        <dbReference type="ARBA" id="ARBA00010596"/>
    </source>
</evidence>
<keyword evidence="5 6" id="KW-0472">Membrane</keyword>
<feature type="domain" description="Yip1" evidence="7">
    <location>
        <begin position="106"/>
        <end position="248"/>
    </location>
</feature>
<protein>
    <recommendedName>
        <fullName evidence="6">Protein YIP</fullName>
    </recommendedName>
</protein>
<comment type="similarity">
    <text evidence="2 6">Belongs to the YIP1 family.</text>
</comment>
<organism evidence="8 9">
    <name type="scientific">Lactarius akahatsu</name>
    <dbReference type="NCBI Taxonomy" id="416441"/>
    <lineage>
        <taxon>Eukaryota</taxon>
        <taxon>Fungi</taxon>
        <taxon>Dikarya</taxon>
        <taxon>Basidiomycota</taxon>
        <taxon>Agaricomycotina</taxon>
        <taxon>Agaricomycetes</taxon>
        <taxon>Russulales</taxon>
        <taxon>Russulaceae</taxon>
        <taxon>Lactarius</taxon>
    </lineage>
</organism>
<feature type="transmembrane region" description="Helical" evidence="6">
    <location>
        <begin position="233"/>
        <end position="252"/>
    </location>
</feature>
<evidence type="ECO:0000313" key="9">
    <source>
        <dbReference type="Proteomes" id="UP001201163"/>
    </source>
</evidence>
<dbReference type="GO" id="GO:0005802">
    <property type="term" value="C:trans-Golgi network"/>
    <property type="evidence" value="ECO:0007669"/>
    <property type="project" value="TreeGrafter"/>
</dbReference>
<dbReference type="InterPro" id="IPR006977">
    <property type="entry name" value="Yip1_dom"/>
</dbReference>
<dbReference type="Pfam" id="PF04893">
    <property type="entry name" value="Yip1"/>
    <property type="match status" value="1"/>
</dbReference>
<dbReference type="EMBL" id="JAKELL010000044">
    <property type="protein sequence ID" value="KAH8988034.1"/>
    <property type="molecule type" value="Genomic_DNA"/>
</dbReference>
<comment type="caution">
    <text evidence="8">The sequence shown here is derived from an EMBL/GenBank/DDBJ whole genome shotgun (WGS) entry which is preliminary data.</text>
</comment>
<evidence type="ECO:0000259" key="7">
    <source>
        <dbReference type="Pfam" id="PF04893"/>
    </source>
</evidence>
<dbReference type="GO" id="GO:0006888">
    <property type="term" value="P:endoplasmic reticulum to Golgi vesicle-mediated transport"/>
    <property type="evidence" value="ECO:0007669"/>
    <property type="project" value="InterPro"/>
</dbReference>
<feature type="transmembrane region" description="Helical" evidence="6">
    <location>
        <begin position="204"/>
        <end position="226"/>
    </location>
</feature>
<dbReference type="GO" id="GO:0000139">
    <property type="term" value="C:Golgi membrane"/>
    <property type="evidence" value="ECO:0007669"/>
    <property type="project" value="UniProtKB-SubCell"/>
</dbReference>
<sequence>MWQDSAAYGASSSQNSYYGRGNQPSVPLQFYDQSSFYVGSRSSLEGNVNAQGSIVPPGASGYTGSIQPAGGWWTAFGTGGFEGEPPLLEELGINFSHIRAKSMTVLNPFRRVDERIMDDADLAGPLIFCFCFATSLLFSGKPQFGYIYGLALLGSMSLYCLLNLMSEQGIDAYRVLSVLGYCLLPMVGVGALSVVITLDGLLGYMLSSLSIVWCTYAASGIFVAVLRMSDQRLLVAYPIGLLYGCFALLSVFNVGGSK</sequence>
<feature type="transmembrane region" description="Helical" evidence="6">
    <location>
        <begin position="120"/>
        <end position="140"/>
    </location>
</feature>
<dbReference type="Proteomes" id="UP001201163">
    <property type="component" value="Unassembled WGS sequence"/>
</dbReference>
<gene>
    <name evidence="8" type="ORF">EDB92DRAFT_1873468</name>
</gene>
<keyword evidence="9" id="KW-1185">Reference proteome</keyword>
<evidence type="ECO:0000256" key="1">
    <source>
        <dbReference type="ARBA" id="ARBA00004141"/>
    </source>
</evidence>
<evidence type="ECO:0000256" key="4">
    <source>
        <dbReference type="ARBA" id="ARBA00022989"/>
    </source>
</evidence>
<dbReference type="PANTHER" id="PTHR21236">
    <property type="entry name" value="GOLGI MEMBRANE PROTEIN YIP1"/>
    <property type="match status" value="1"/>
</dbReference>
<dbReference type="AlphaFoldDB" id="A0AAD4LGS1"/>
<keyword evidence="4 6" id="KW-1133">Transmembrane helix</keyword>
<dbReference type="InterPro" id="IPR045231">
    <property type="entry name" value="Yip1/4-like"/>
</dbReference>
<accession>A0AAD4LGS1</accession>
<reference evidence="8" key="1">
    <citation type="submission" date="2022-01" db="EMBL/GenBank/DDBJ databases">
        <title>Comparative genomics reveals a dynamic genome evolution in the ectomycorrhizal milk-cap (Lactarius) mushrooms.</title>
        <authorList>
            <consortium name="DOE Joint Genome Institute"/>
            <person name="Lebreton A."/>
            <person name="Tang N."/>
            <person name="Kuo A."/>
            <person name="LaButti K."/>
            <person name="Drula E."/>
            <person name="Barry K."/>
            <person name="Clum A."/>
            <person name="Lipzen A."/>
            <person name="Mousain D."/>
            <person name="Ng V."/>
            <person name="Wang R."/>
            <person name="Wang X."/>
            <person name="Dai Y."/>
            <person name="Henrissat B."/>
            <person name="Grigoriev I.V."/>
            <person name="Guerin-Laguette A."/>
            <person name="Yu F."/>
            <person name="Martin F.M."/>
        </authorList>
    </citation>
    <scope>NUCLEOTIDE SEQUENCE</scope>
    <source>
        <strain evidence="8">QP</strain>
    </source>
</reference>
<evidence type="ECO:0000256" key="3">
    <source>
        <dbReference type="ARBA" id="ARBA00022692"/>
    </source>
</evidence>